<evidence type="ECO:0000313" key="2">
    <source>
        <dbReference type="Proteomes" id="UP000262939"/>
    </source>
</evidence>
<reference evidence="1 2" key="1">
    <citation type="submission" date="2018-08" db="EMBL/GenBank/DDBJ databases">
        <title>Bacillus chawlae sp. nov., Bacillus glennii sp. nov., and Bacillus saganii sp. nov. Isolated from the Vehicle Assembly Building at Kennedy Space Center where the Viking Spacecraft were Assembled.</title>
        <authorList>
            <person name="Seuylemezian A."/>
            <person name="Vaishampayan P."/>
        </authorList>
    </citation>
    <scope>NUCLEOTIDE SEQUENCE [LARGE SCALE GENOMIC DNA]</scope>
    <source>
        <strain evidence="1 2">V44-8</strain>
    </source>
</reference>
<proteinExistence type="predicted"/>
<protein>
    <submittedName>
        <fullName evidence="1">Uncharacterized protein</fullName>
    </submittedName>
</protein>
<name>A0A372LG58_9BACI</name>
<dbReference type="EMBL" id="QVTD01000003">
    <property type="protein sequence ID" value="RFU65293.1"/>
    <property type="molecule type" value="Genomic_DNA"/>
</dbReference>
<gene>
    <name evidence="1" type="ORF">D0466_05175</name>
</gene>
<organism evidence="1 2">
    <name type="scientific">Peribacillus glennii</name>
    <dbReference type="NCBI Taxonomy" id="2303991"/>
    <lineage>
        <taxon>Bacteria</taxon>
        <taxon>Bacillati</taxon>
        <taxon>Bacillota</taxon>
        <taxon>Bacilli</taxon>
        <taxon>Bacillales</taxon>
        <taxon>Bacillaceae</taxon>
        <taxon>Peribacillus</taxon>
    </lineage>
</organism>
<comment type="caution">
    <text evidence="1">The sequence shown here is derived from an EMBL/GenBank/DDBJ whole genome shotgun (WGS) entry which is preliminary data.</text>
</comment>
<keyword evidence="2" id="KW-1185">Reference proteome</keyword>
<dbReference type="Proteomes" id="UP000262939">
    <property type="component" value="Unassembled WGS sequence"/>
</dbReference>
<evidence type="ECO:0000313" key="1">
    <source>
        <dbReference type="EMBL" id="RFU65293.1"/>
    </source>
</evidence>
<sequence>MEHFIAAPGYLLYKATICCFLPGFEENHLLLIAFVIWQENDERFEEYTFQTNVISLPNKGMEKGRTK</sequence>
<accession>A0A372LG58</accession>
<dbReference type="AlphaFoldDB" id="A0A372LG58"/>